<feature type="domain" description="HAMP" evidence="7">
    <location>
        <begin position="194"/>
        <end position="248"/>
    </location>
</feature>
<dbReference type="InterPro" id="IPR004090">
    <property type="entry name" value="Chemotax_Me-accpt_rcpt"/>
</dbReference>
<feature type="transmembrane region" description="Helical" evidence="5">
    <location>
        <begin position="7"/>
        <end position="31"/>
    </location>
</feature>
<dbReference type="GO" id="GO:0006935">
    <property type="term" value="P:chemotaxis"/>
    <property type="evidence" value="ECO:0007669"/>
    <property type="project" value="InterPro"/>
</dbReference>
<dbReference type="PROSITE" id="PS50885">
    <property type="entry name" value="HAMP"/>
    <property type="match status" value="1"/>
</dbReference>
<evidence type="ECO:0000256" key="5">
    <source>
        <dbReference type="SAM" id="Phobius"/>
    </source>
</evidence>
<feature type="domain" description="Methyl-accepting transducer" evidence="6">
    <location>
        <begin position="253"/>
        <end position="489"/>
    </location>
</feature>
<gene>
    <name evidence="8" type="primary">mcp40H-2</name>
    <name evidence="8" type="ordered locus">Gmet_2939</name>
</gene>
<dbReference type="GO" id="GO:0007165">
    <property type="term" value="P:signal transduction"/>
    <property type="evidence" value="ECO:0007669"/>
    <property type="project" value="UniProtKB-KW"/>
</dbReference>
<dbReference type="SMART" id="SM00304">
    <property type="entry name" value="HAMP"/>
    <property type="match status" value="1"/>
</dbReference>
<dbReference type="eggNOG" id="COG0840">
    <property type="taxonomic scope" value="Bacteria"/>
</dbReference>
<organism evidence="8 9">
    <name type="scientific">Geobacter metallireducens (strain ATCC 53774 / DSM 7210 / GS-15)</name>
    <dbReference type="NCBI Taxonomy" id="269799"/>
    <lineage>
        <taxon>Bacteria</taxon>
        <taxon>Pseudomonadati</taxon>
        <taxon>Thermodesulfobacteriota</taxon>
        <taxon>Desulfuromonadia</taxon>
        <taxon>Geobacterales</taxon>
        <taxon>Geobacteraceae</taxon>
        <taxon>Geobacter</taxon>
    </lineage>
</organism>
<dbReference type="RefSeq" id="WP_004512875.1">
    <property type="nucleotide sequence ID" value="NC_007517.1"/>
</dbReference>
<feature type="transmembrane region" description="Helical" evidence="5">
    <location>
        <begin position="169"/>
        <end position="192"/>
    </location>
</feature>
<dbReference type="KEGG" id="gme:Gmet_2939"/>
<dbReference type="PANTHER" id="PTHR32089">
    <property type="entry name" value="METHYL-ACCEPTING CHEMOTAXIS PROTEIN MCPB"/>
    <property type="match status" value="1"/>
</dbReference>
<keyword evidence="5" id="KW-0812">Transmembrane</keyword>
<dbReference type="Gene3D" id="3.30.450.290">
    <property type="match status" value="1"/>
</dbReference>
<dbReference type="InterPro" id="IPR048904">
    <property type="entry name" value="Mcp40H-20-like_sensor"/>
</dbReference>
<reference evidence="8 9" key="2">
    <citation type="journal article" date="2009" name="BMC Microbiol.">
        <title>The genome sequence of Geobacter metallireducens: features of metabolism, physiology and regulation common and dissimilar to Geobacter sulfurreducens.</title>
        <authorList>
            <person name="Aklujkar M."/>
            <person name="Krushkal J."/>
            <person name="DiBartolo G."/>
            <person name="Lapidus A."/>
            <person name="Land M.L."/>
            <person name="Lovley D.R."/>
        </authorList>
    </citation>
    <scope>NUCLEOTIDE SEQUENCE [LARGE SCALE GENOMIC DNA]</scope>
    <source>
        <strain evidence="9">ATCC 53774 / DSM 7210 / GS-15</strain>
    </source>
</reference>
<dbReference type="HOGENOM" id="CLU_000445_107_32_7"/>
<accession>Q39RG7</accession>
<dbReference type="STRING" id="269799.Gmet_2939"/>
<keyword evidence="5" id="KW-1133">Transmembrane helix</keyword>
<dbReference type="FunFam" id="1.10.287.950:FF:000001">
    <property type="entry name" value="Methyl-accepting chemotaxis sensory transducer"/>
    <property type="match status" value="1"/>
</dbReference>
<keyword evidence="9" id="KW-1185">Reference proteome</keyword>
<evidence type="ECO:0000256" key="1">
    <source>
        <dbReference type="ARBA" id="ARBA00004370"/>
    </source>
</evidence>
<dbReference type="Pfam" id="PF21563">
    <property type="entry name" value="Mcp40H-20_sensor"/>
    <property type="match status" value="1"/>
</dbReference>
<proteinExistence type="inferred from homology"/>
<protein>
    <submittedName>
        <fullName evidence="8">Methyl-accepting chemotaxis sensory transducer, class 40H, putative dimer with helix-swapped heme-binding site-containing PAS domain</fullName>
    </submittedName>
</protein>
<dbReference type="Pfam" id="PF00672">
    <property type="entry name" value="HAMP"/>
    <property type="match status" value="1"/>
</dbReference>
<dbReference type="CDD" id="cd11386">
    <property type="entry name" value="MCP_signal"/>
    <property type="match status" value="1"/>
</dbReference>
<keyword evidence="5" id="KW-0472">Membrane</keyword>
<dbReference type="PROSITE" id="PS50111">
    <property type="entry name" value="CHEMOTAXIS_TRANSDUC_2"/>
    <property type="match status" value="1"/>
</dbReference>
<dbReference type="GO" id="GO:0004888">
    <property type="term" value="F:transmembrane signaling receptor activity"/>
    <property type="evidence" value="ECO:0007669"/>
    <property type="project" value="InterPro"/>
</dbReference>
<dbReference type="SMART" id="SM00283">
    <property type="entry name" value="MA"/>
    <property type="match status" value="1"/>
</dbReference>
<comment type="similarity">
    <text evidence="3">Belongs to the methyl-accepting chemotaxis (MCP) protein family.</text>
</comment>
<dbReference type="AlphaFoldDB" id="Q39RG7"/>
<dbReference type="Gene3D" id="1.10.287.950">
    <property type="entry name" value="Methyl-accepting chemotaxis protein"/>
    <property type="match status" value="1"/>
</dbReference>
<dbReference type="SUPFAM" id="SSF58104">
    <property type="entry name" value="Methyl-accepting chemotaxis protein (MCP) signaling domain"/>
    <property type="match status" value="1"/>
</dbReference>
<evidence type="ECO:0000256" key="4">
    <source>
        <dbReference type="PROSITE-ProRule" id="PRU00284"/>
    </source>
</evidence>
<evidence type="ECO:0000313" key="9">
    <source>
        <dbReference type="Proteomes" id="UP000007073"/>
    </source>
</evidence>
<dbReference type="PRINTS" id="PR00260">
    <property type="entry name" value="CHEMTRNSDUCR"/>
</dbReference>
<evidence type="ECO:0000313" key="8">
    <source>
        <dbReference type="EMBL" id="ABB33157.1"/>
    </source>
</evidence>
<reference evidence="8 9" key="1">
    <citation type="submission" date="2005-10" db="EMBL/GenBank/DDBJ databases">
        <title>Complete sequence of Geobacter metallireducens GS-15.</title>
        <authorList>
            <consortium name="US DOE Joint Genome Institute"/>
            <person name="Copeland A."/>
            <person name="Lucas S."/>
            <person name="Lapidus A."/>
            <person name="Barry K."/>
            <person name="Detter J.C."/>
            <person name="Glavina T."/>
            <person name="Hammon N."/>
            <person name="Israni S."/>
            <person name="Pitluck S."/>
            <person name="Di Bartolo G."/>
            <person name="Chain P."/>
            <person name="Schmutz J."/>
            <person name="Larimer F."/>
            <person name="Land M."/>
            <person name="Kyrpides N."/>
            <person name="Ivanova N."/>
            <person name="Richardson P."/>
        </authorList>
    </citation>
    <scope>NUCLEOTIDE SEQUENCE [LARGE SCALE GENOMIC DNA]</scope>
    <source>
        <strain evidence="9">ATCC 53774 / DSM 7210 / GS-15</strain>
    </source>
</reference>
<name>Q39RG7_GEOMG</name>
<dbReference type="GO" id="GO:0016020">
    <property type="term" value="C:membrane"/>
    <property type="evidence" value="ECO:0007669"/>
    <property type="project" value="UniProtKB-SubCell"/>
</dbReference>
<evidence type="ECO:0000259" key="7">
    <source>
        <dbReference type="PROSITE" id="PS50885"/>
    </source>
</evidence>
<dbReference type="Pfam" id="PF00015">
    <property type="entry name" value="MCPsignal"/>
    <property type="match status" value="1"/>
</dbReference>
<sequence length="696" mass="75184">MRNRLEFKVLGIIGATLCVGFAILGVTAIWLEYTALMKLQAANTRGLSTLISQEIAENMMSGDMAVINRYIARVKGKGQVLDLKVFGPAAKPWGDKGAAADPVVAEAIAAGRARELRHTLDDGKHVLSFAVPLVNEERCTTCHEKGARYTGAILLTTSLQDGYVSARNLTIALAATGFVFFLIMLGTLYLFFRQTIVRNIRELSDRIQVIAHGEGDLTSQMPVRTGDELGELAEGVNMLIAKLREIVTSLYSQAGHIAISACRTVKGTEGLVASTAEQKDLSTSVAVASEEMSATLNDVAATTQRAAQLSINVDQAAKVGMETVEETSLSIDQIRTSVLGTLGAMGKLETSSGQIGEIVGIIEDIADQTNLLALNAAIEAARAGDAGRGFAVVANEVKTLSNRTATSTRQIAAIVRSIQEEIGTVVTSIGEGKTRVEEGVEKAGHARQQLEGILRLATDSTDMISQIATATEEQSATTVEITEKIGQVSATAGAVNGQMEETARIFRELSETAEKIYGTVGRFSVGCYHDAVKGYAAELRDRATAVIEKALEDRKITIDALFSTDYTPIPNTTPQKYRTPFDRFFDELVSPVQEEILGRDSGVYYAICVDREGYCPSHNLRYSRPLTGDVAVDKDHNRTKRIFNDRTGIRCATHTQSFLLQTYLRDTGEVMNDLSTPITVGGKHWGAVRIGYRADD</sequence>
<comment type="subcellular location">
    <subcellularLocation>
        <location evidence="1">Membrane</location>
    </subcellularLocation>
</comment>
<evidence type="ECO:0000256" key="3">
    <source>
        <dbReference type="ARBA" id="ARBA00029447"/>
    </source>
</evidence>
<dbReference type="InterPro" id="IPR004089">
    <property type="entry name" value="MCPsignal_dom"/>
</dbReference>
<evidence type="ECO:0000256" key="2">
    <source>
        <dbReference type="ARBA" id="ARBA00023224"/>
    </source>
</evidence>
<keyword evidence="2 4" id="KW-0807">Transducer</keyword>
<dbReference type="EMBL" id="CP000148">
    <property type="protein sequence ID" value="ABB33157.1"/>
    <property type="molecule type" value="Genomic_DNA"/>
</dbReference>
<dbReference type="Proteomes" id="UP000007073">
    <property type="component" value="Chromosome"/>
</dbReference>
<dbReference type="CDD" id="cd06225">
    <property type="entry name" value="HAMP"/>
    <property type="match status" value="1"/>
</dbReference>
<dbReference type="PANTHER" id="PTHR32089:SF112">
    <property type="entry name" value="LYSOZYME-LIKE PROTEIN-RELATED"/>
    <property type="match status" value="1"/>
</dbReference>
<evidence type="ECO:0000259" key="6">
    <source>
        <dbReference type="PROSITE" id="PS50111"/>
    </source>
</evidence>
<dbReference type="InterPro" id="IPR003660">
    <property type="entry name" value="HAMP_dom"/>
</dbReference>